<evidence type="ECO:0000313" key="3">
    <source>
        <dbReference type="Proteomes" id="UP000324222"/>
    </source>
</evidence>
<gene>
    <name evidence="2" type="ORF">E2C01_071839</name>
</gene>
<reference evidence="2 3" key="1">
    <citation type="submission" date="2019-05" db="EMBL/GenBank/DDBJ databases">
        <title>Another draft genome of Portunus trituberculatus and its Hox gene families provides insights of decapod evolution.</title>
        <authorList>
            <person name="Jeong J.-H."/>
            <person name="Song I."/>
            <person name="Kim S."/>
            <person name="Choi T."/>
            <person name="Kim D."/>
            <person name="Ryu S."/>
            <person name="Kim W."/>
        </authorList>
    </citation>
    <scope>NUCLEOTIDE SEQUENCE [LARGE SCALE GENOMIC DNA]</scope>
    <source>
        <tissue evidence="2">Muscle</tissue>
    </source>
</reference>
<evidence type="ECO:0000313" key="2">
    <source>
        <dbReference type="EMBL" id="MPC77387.1"/>
    </source>
</evidence>
<accession>A0A5B7I7B7</accession>
<feature type="region of interest" description="Disordered" evidence="1">
    <location>
        <begin position="28"/>
        <end position="52"/>
    </location>
</feature>
<dbReference type="AlphaFoldDB" id="A0A5B7I7B7"/>
<name>A0A5B7I7B7_PORTR</name>
<organism evidence="2 3">
    <name type="scientific">Portunus trituberculatus</name>
    <name type="common">Swimming crab</name>
    <name type="synonym">Neptunus trituberculatus</name>
    <dbReference type="NCBI Taxonomy" id="210409"/>
    <lineage>
        <taxon>Eukaryota</taxon>
        <taxon>Metazoa</taxon>
        <taxon>Ecdysozoa</taxon>
        <taxon>Arthropoda</taxon>
        <taxon>Crustacea</taxon>
        <taxon>Multicrustacea</taxon>
        <taxon>Malacostraca</taxon>
        <taxon>Eumalacostraca</taxon>
        <taxon>Eucarida</taxon>
        <taxon>Decapoda</taxon>
        <taxon>Pleocyemata</taxon>
        <taxon>Brachyura</taxon>
        <taxon>Eubrachyura</taxon>
        <taxon>Portunoidea</taxon>
        <taxon>Portunidae</taxon>
        <taxon>Portuninae</taxon>
        <taxon>Portunus</taxon>
    </lineage>
</organism>
<proteinExistence type="predicted"/>
<protein>
    <submittedName>
        <fullName evidence="2">Uncharacterized protein</fullName>
    </submittedName>
</protein>
<keyword evidence="3" id="KW-1185">Reference proteome</keyword>
<dbReference type="Proteomes" id="UP000324222">
    <property type="component" value="Unassembled WGS sequence"/>
</dbReference>
<dbReference type="EMBL" id="VSRR010045739">
    <property type="protein sequence ID" value="MPC77387.1"/>
    <property type="molecule type" value="Genomic_DNA"/>
</dbReference>
<comment type="caution">
    <text evidence="2">The sequence shown here is derived from an EMBL/GenBank/DDBJ whole genome shotgun (WGS) entry which is preliminary data.</text>
</comment>
<evidence type="ECO:0000256" key="1">
    <source>
        <dbReference type="SAM" id="MobiDB-lite"/>
    </source>
</evidence>
<sequence>MSPAVNTRFHTPSLFFRAQKPGRETTSLFSSSRLHNLRRSPSDAQPMMSKKRKECPLIRVPAMAQVHTRHWIKWITIS</sequence>